<keyword evidence="5" id="KW-1003">Cell membrane</keyword>
<dbReference type="KEGG" id="aae:aq_1462"/>
<evidence type="ECO:0000313" key="7">
    <source>
        <dbReference type="Proteomes" id="UP000000798"/>
    </source>
</evidence>
<dbReference type="eggNOG" id="COG0730">
    <property type="taxonomic scope" value="Bacteria"/>
</dbReference>
<gene>
    <name evidence="6" type="ordered locus">aq_1462</name>
</gene>
<dbReference type="PIR" id="A70427">
    <property type="entry name" value="A70427"/>
</dbReference>
<dbReference type="Pfam" id="PF01925">
    <property type="entry name" value="TauE"/>
    <property type="match status" value="1"/>
</dbReference>
<dbReference type="PANTHER" id="PTHR43701:SF2">
    <property type="entry name" value="MEMBRANE TRANSPORTER PROTEIN YJNA-RELATED"/>
    <property type="match status" value="1"/>
</dbReference>
<feature type="transmembrane region" description="Helical" evidence="5">
    <location>
        <begin position="83"/>
        <end position="107"/>
    </location>
</feature>
<protein>
    <recommendedName>
        <fullName evidence="5">Probable membrane transporter protein</fullName>
    </recommendedName>
</protein>
<evidence type="ECO:0000256" key="3">
    <source>
        <dbReference type="ARBA" id="ARBA00022989"/>
    </source>
</evidence>
<dbReference type="InParanoid" id="O67443"/>
<evidence type="ECO:0000256" key="1">
    <source>
        <dbReference type="ARBA" id="ARBA00004141"/>
    </source>
</evidence>
<keyword evidence="4 5" id="KW-0472">Membrane</keyword>
<dbReference type="EnsemblBacteria" id="AAC07409">
    <property type="protein sequence ID" value="AAC07409"/>
    <property type="gene ID" value="aq_1462"/>
</dbReference>
<organism evidence="6 7">
    <name type="scientific">Aquifex aeolicus (strain VF5)</name>
    <dbReference type="NCBI Taxonomy" id="224324"/>
    <lineage>
        <taxon>Bacteria</taxon>
        <taxon>Pseudomonadati</taxon>
        <taxon>Aquificota</taxon>
        <taxon>Aquificia</taxon>
        <taxon>Aquificales</taxon>
        <taxon>Aquificaceae</taxon>
        <taxon>Aquifex</taxon>
    </lineage>
</organism>
<evidence type="ECO:0000256" key="4">
    <source>
        <dbReference type="ARBA" id="ARBA00023136"/>
    </source>
</evidence>
<name>O67443_AQUAE</name>
<dbReference type="InterPro" id="IPR051598">
    <property type="entry name" value="TSUP/Inactive_protease-like"/>
</dbReference>
<evidence type="ECO:0000313" key="6">
    <source>
        <dbReference type="EMBL" id="AAC07409.1"/>
    </source>
</evidence>
<feature type="transmembrane region" description="Helical" evidence="5">
    <location>
        <begin position="114"/>
        <end position="131"/>
    </location>
</feature>
<dbReference type="EMBL" id="AE000657">
    <property type="protein sequence ID" value="AAC07409.1"/>
    <property type="molecule type" value="Genomic_DNA"/>
</dbReference>
<feature type="transmembrane region" description="Helical" evidence="5">
    <location>
        <begin position="277"/>
        <end position="295"/>
    </location>
</feature>
<sequence>MITKLSTVVEEEEVMELLLFIWGIVVGTVFSTVGAAGGILAGFGHISLFGINVANSVKVMNQILVIISTLISVPTYWKQGRLIFILGGLLGIGSVIGAIVGSTLSYTYLSGLKAYKFLFGIFTLIVAFKVFHDVFVKERERVKSIDKDLKEGKERRVKVLKRSMKEVEFSFLGKKYSFNPILPVLAGFVVAVISSALGVGGGFLLVPFMVSVLKVPMYLVPGTSAFAVLITTTISMLNYIKLGAVVYWKVIFAEALGVIVGSFIGPHISHILGERRLRLLLGFILLGIGLKYIFIR</sequence>
<evidence type="ECO:0000256" key="2">
    <source>
        <dbReference type="ARBA" id="ARBA00022692"/>
    </source>
</evidence>
<proteinExistence type="inferred from homology"/>
<accession>O67443</accession>
<dbReference type="InterPro" id="IPR002781">
    <property type="entry name" value="TM_pro_TauE-like"/>
</dbReference>
<dbReference type="GO" id="GO:0005886">
    <property type="term" value="C:plasma membrane"/>
    <property type="evidence" value="ECO:0007669"/>
    <property type="project" value="UniProtKB-SubCell"/>
</dbReference>
<dbReference type="AlphaFoldDB" id="O67443"/>
<feature type="transmembrane region" description="Helical" evidence="5">
    <location>
        <begin position="246"/>
        <end position="265"/>
    </location>
</feature>
<comment type="subcellular location">
    <subcellularLocation>
        <location evidence="5">Cell membrane</location>
        <topology evidence="5">Multi-pass membrane protein</topology>
    </subcellularLocation>
    <subcellularLocation>
        <location evidence="1">Membrane</location>
        <topology evidence="1">Multi-pass membrane protein</topology>
    </subcellularLocation>
</comment>
<comment type="similarity">
    <text evidence="5">Belongs to the 4-toluene sulfonate uptake permease (TSUP) (TC 2.A.102) family.</text>
</comment>
<dbReference type="Proteomes" id="UP000000798">
    <property type="component" value="Chromosome"/>
</dbReference>
<feature type="transmembrane region" description="Helical" evidence="5">
    <location>
        <begin position="59"/>
        <end position="77"/>
    </location>
</feature>
<feature type="transmembrane region" description="Helical" evidence="5">
    <location>
        <begin position="20"/>
        <end position="47"/>
    </location>
</feature>
<keyword evidence="2 5" id="KW-0812">Transmembrane</keyword>
<dbReference type="HOGENOM" id="CLU_060708_0_0_0"/>
<keyword evidence="3 5" id="KW-1133">Transmembrane helix</keyword>
<feature type="transmembrane region" description="Helical" evidence="5">
    <location>
        <begin position="218"/>
        <end position="240"/>
    </location>
</feature>
<reference evidence="6 7" key="1">
    <citation type="journal article" date="1998" name="Nature">
        <title>The complete genome of the hyperthermophilic bacterium Aquifex aeolicus.</title>
        <authorList>
            <person name="Deckert G."/>
            <person name="Warren P.V."/>
            <person name="Gaasterland T."/>
            <person name="Young W.G."/>
            <person name="Lenox A.L."/>
            <person name="Graham D.E."/>
            <person name="Overbeek R."/>
            <person name="Snead M.A."/>
            <person name="Keller M."/>
            <person name="Aujay M."/>
            <person name="Huber R."/>
            <person name="Feldman R.A."/>
            <person name="Short J.M."/>
            <person name="Olson G.J."/>
            <person name="Swanson R.V."/>
        </authorList>
    </citation>
    <scope>NUCLEOTIDE SEQUENCE [LARGE SCALE GENOMIC DNA]</scope>
    <source>
        <strain evidence="6 7">VF5</strain>
    </source>
</reference>
<keyword evidence="7" id="KW-1185">Reference proteome</keyword>
<feature type="transmembrane region" description="Helical" evidence="5">
    <location>
        <begin position="181"/>
        <end position="206"/>
    </location>
</feature>
<dbReference type="PANTHER" id="PTHR43701">
    <property type="entry name" value="MEMBRANE TRANSPORTER PROTEIN MJ0441-RELATED"/>
    <property type="match status" value="1"/>
</dbReference>
<dbReference type="STRING" id="224324.aq_1462"/>
<dbReference type="OrthoDB" id="13409at2"/>
<evidence type="ECO:0000256" key="5">
    <source>
        <dbReference type="RuleBase" id="RU363041"/>
    </source>
</evidence>